<feature type="transmembrane region" description="Helical" evidence="9">
    <location>
        <begin position="190"/>
        <end position="211"/>
    </location>
</feature>
<proteinExistence type="predicted"/>
<keyword evidence="6 9" id="KW-0472">Membrane</keyword>
<feature type="transmembrane region" description="Helical" evidence="9">
    <location>
        <begin position="51"/>
        <end position="71"/>
    </location>
</feature>
<dbReference type="InterPro" id="IPR017214">
    <property type="entry name" value="UCP037471"/>
</dbReference>
<reference evidence="12" key="1">
    <citation type="journal article" date="2023" name="Plant J.">
        <title>Genome sequences and population genomics provide insights into the demographic history, inbreeding, and mutation load of two 'living fossil' tree species of Dipteronia.</title>
        <authorList>
            <person name="Feng Y."/>
            <person name="Comes H.P."/>
            <person name="Chen J."/>
            <person name="Zhu S."/>
            <person name="Lu R."/>
            <person name="Zhang X."/>
            <person name="Li P."/>
            <person name="Qiu J."/>
            <person name="Olsen K.M."/>
            <person name="Qiu Y."/>
        </authorList>
    </citation>
    <scope>NUCLEOTIDE SEQUENCE</scope>
    <source>
        <strain evidence="12">NBL</strain>
    </source>
</reference>
<feature type="chain" id="PRO_5042159593" description="Cytochrome b561 domain-containing protein" evidence="10">
    <location>
        <begin position="24"/>
        <end position="242"/>
    </location>
</feature>
<evidence type="ECO:0000256" key="5">
    <source>
        <dbReference type="ARBA" id="ARBA00022989"/>
    </source>
</evidence>
<keyword evidence="4" id="KW-0249">Electron transport</keyword>
<keyword evidence="13" id="KW-1185">Reference proteome</keyword>
<dbReference type="Proteomes" id="UP001281410">
    <property type="component" value="Unassembled WGS sequence"/>
</dbReference>
<evidence type="ECO:0000256" key="4">
    <source>
        <dbReference type="ARBA" id="ARBA00022982"/>
    </source>
</evidence>
<evidence type="ECO:0000313" key="12">
    <source>
        <dbReference type="EMBL" id="KAK3184477.1"/>
    </source>
</evidence>
<name>A0AAD9ZMA7_9ROSI</name>
<keyword evidence="2" id="KW-0813">Transport</keyword>
<evidence type="ECO:0000256" key="1">
    <source>
        <dbReference type="ARBA" id="ARBA00004370"/>
    </source>
</evidence>
<protein>
    <recommendedName>
        <fullName evidence="11">Cytochrome b561 domain-containing protein</fullName>
    </recommendedName>
</protein>
<feature type="binding site" description="axial binding residue" evidence="7">
    <location>
        <position position="88"/>
    </location>
    <ligand>
        <name>heme b</name>
        <dbReference type="ChEBI" id="CHEBI:60344"/>
        <label>1</label>
    </ligand>
    <ligandPart>
        <name>Fe</name>
        <dbReference type="ChEBI" id="CHEBI:18248"/>
    </ligandPart>
</feature>
<sequence>MEKKLTTPLFFSVLVTLFIASNAHHNASYGQTASADTTAASIDSLQRRRNVHGVLNAVGWGILMPLGAMIARYLKLFKSANPAWFYIHVVCQCSAYVIGVAGWATGVKLGIDNPVTFNESHRNVGMSLFSLATLQMFSLGLRPGPDHKYRLHWTIYHRLVAYAIIGLSVFNILSGLGLLEPDGRLWSGMFYLLAAYGVMSIILEIITWSIYIHRKRKNRKKNSDQNINRVNGANTRTQEDFV</sequence>
<dbReference type="SMART" id="SM00665">
    <property type="entry name" value="B561"/>
    <property type="match status" value="1"/>
</dbReference>
<evidence type="ECO:0000256" key="7">
    <source>
        <dbReference type="PIRSR" id="PIRSR037471-1"/>
    </source>
</evidence>
<accession>A0AAD9ZMA7</accession>
<comment type="subcellular location">
    <subcellularLocation>
        <location evidence="1">Membrane</location>
    </subcellularLocation>
</comment>
<feature type="region of interest" description="Disordered" evidence="8">
    <location>
        <begin position="222"/>
        <end position="242"/>
    </location>
</feature>
<dbReference type="Gene3D" id="1.20.120.1770">
    <property type="match status" value="1"/>
</dbReference>
<feature type="signal peptide" evidence="10">
    <location>
        <begin position="1"/>
        <end position="23"/>
    </location>
</feature>
<dbReference type="PANTHER" id="PTHR23130:SF199">
    <property type="entry name" value="CYTOCHROME B561 AND DOMON DOMAIN-CONTAINING PROTEIN"/>
    <property type="match status" value="1"/>
</dbReference>
<evidence type="ECO:0000256" key="10">
    <source>
        <dbReference type="SAM" id="SignalP"/>
    </source>
</evidence>
<gene>
    <name evidence="12" type="ORF">Dsin_031763</name>
</gene>
<keyword evidence="10" id="KW-0732">Signal</keyword>
<dbReference type="CDD" id="cd08760">
    <property type="entry name" value="Cyt_b561_FRRS1_like"/>
    <property type="match status" value="1"/>
</dbReference>
<evidence type="ECO:0000256" key="2">
    <source>
        <dbReference type="ARBA" id="ARBA00022448"/>
    </source>
</evidence>
<feature type="transmembrane region" description="Helical" evidence="9">
    <location>
        <begin position="83"/>
        <end position="104"/>
    </location>
</feature>
<evidence type="ECO:0000259" key="11">
    <source>
        <dbReference type="PROSITE" id="PS50939"/>
    </source>
</evidence>
<evidence type="ECO:0000256" key="9">
    <source>
        <dbReference type="SAM" id="Phobius"/>
    </source>
</evidence>
<feature type="binding site" description="axial binding residue" evidence="7">
    <location>
        <position position="52"/>
    </location>
    <ligand>
        <name>heme b</name>
        <dbReference type="ChEBI" id="CHEBI:60344"/>
        <label>1</label>
    </ligand>
    <ligandPart>
        <name>Fe</name>
        <dbReference type="ChEBI" id="CHEBI:18248"/>
    </ligandPart>
</feature>
<feature type="compositionally biased region" description="Polar residues" evidence="8">
    <location>
        <begin position="224"/>
        <end position="236"/>
    </location>
</feature>
<keyword evidence="5 9" id="KW-1133">Transmembrane helix</keyword>
<keyword evidence="3 9" id="KW-0812">Transmembrane</keyword>
<dbReference type="PANTHER" id="PTHR23130">
    <property type="entry name" value="CYTOCHROME B561 AND DOMON DOMAIN-CONTAINING PROTEIN"/>
    <property type="match status" value="1"/>
</dbReference>
<evidence type="ECO:0000313" key="13">
    <source>
        <dbReference type="Proteomes" id="UP001281410"/>
    </source>
</evidence>
<dbReference type="GO" id="GO:0046872">
    <property type="term" value="F:metal ion binding"/>
    <property type="evidence" value="ECO:0007669"/>
    <property type="project" value="UniProtKB-KW"/>
</dbReference>
<organism evidence="12 13">
    <name type="scientific">Dipteronia sinensis</name>
    <dbReference type="NCBI Taxonomy" id="43782"/>
    <lineage>
        <taxon>Eukaryota</taxon>
        <taxon>Viridiplantae</taxon>
        <taxon>Streptophyta</taxon>
        <taxon>Embryophyta</taxon>
        <taxon>Tracheophyta</taxon>
        <taxon>Spermatophyta</taxon>
        <taxon>Magnoliopsida</taxon>
        <taxon>eudicotyledons</taxon>
        <taxon>Gunneridae</taxon>
        <taxon>Pentapetalae</taxon>
        <taxon>rosids</taxon>
        <taxon>malvids</taxon>
        <taxon>Sapindales</taxon>
        <taxon>Sapindaceae</taxon>
        <taxon>Hippocastanoideae</taxon>
        <taxon>Acereae</taxon>
        <taxon>Dipteronia</taxon>
    </lineage>
</organism>
<dbReference type="Pfam" id="PF03188">
    <property type="entry name" value="Cytochrom_B561"/>
    <property type="match status" value="1"/>
</dbReference>
<dbReference type="EMBL" id="JANJYJ010000010">
    <property type="protein sequence ID" value="KAK3184477.1"/>
    <property type="molecule type" value="Genomic_DNA"/>
</dbReference>
<comment type="caution">
    <text evidence="12">The sequence shown here is derived from an EMBL/GenBank/DDBJ whole genome shotgun (WGS) entry which is preliminary data.</text>
</comment>
<dbReference type="PIRSF" id="PIRSF037471">
    <property type="entry name" value="UCP037471"/>
    <property type="match status" value="1"/>
</dbReference>
<keyword evidence="7" id="KW-0408">Iron</keyword>
<feature type="domain" description="Cytochrome b561" evidence="11">
    <location>
        <begin position="14"/>
        <end position="212"/>
    </location>
</feature>
<dbReference type="AlphaFoldDB" id="A0AAD9ZMA7"/>
<feature type="transmembrane region" description="Helical" evidence="9">
    <location>
        <begin position="155"/>
        <end position="178"/>
    </location>
</feature>
<evidence type="ECO:0000256" key="8">
    <source>
        <dbReference type="SAM" id="MobiDB-lite"/>
    </source>
</evidence>
<evidence type="ECO:0000256" key="6">
    <source>
        <dbReference type="ARBA" id="ARBA00023136"/>
    </source>
</evidence>
<dbReference type="InterPro" id="IPR006593">
    <property type="entry name" value="Cyt_b561/ferric_Rdtase_TM"/>
</dbReference>
<feature type="binding site" description="axial binding residue" evidence="7">
    <location>
        <position position="157"/>
    </location>
    <ligand>
        <name>heme b</name>
        <dbReference type="ChEBI" id="CHEBI:60344"/>
        <label>1</label>
    </ligand>
    <ligandPart>
        <name>Fe</name>
        <dbReference type="ChEBI" id="CHEBI:18248"/>
    </ligandPart>
</feature>
<dbReference type="GO" id="GO:0016020">
    <property type="term" value="C:membrane"/>
    <property type="evidence" value="ECO:0007669"/>
    <property type="project" value="UniProtKB-SubCell"/>
</dbReference>
<keyword evidence="7" id="KW-0479">Metal-binding</keyword>
<dbReference type="PROSITE" id="PS50939">
    <property type="entry name" value="CYTOCHROME_B561"/>
    <property type="match status" value="1"/>
</dbReference>
<evidence type="ECO:0000256" key="3">
    <source>
        <dbReference type="ARBA" id="ARBA00022692"/>
    </source>
</evidence>
<feature type="binding site" description="axial binding residue" evidence="7">
    <location>
        <position position="121"/>
    </location>
    <ligand>
        <name>heme b</name>
        <dbReference type="ChEBI" id="CHEBI:60344"/>
        <label>1</label>
    </ligand>
    <ligandPart>
        <name>Fe</name>
        <dbReference type="ChEBI" id="CHEBI:18248"/>
    </ligandPart>
</feature>